<gene>
    <name evidence="2" type="ORF">SAMN02745753_01110</name>
</gene>
<reference evidence="3" key="1">
    <citation type="submission" date="2016-11" db="EMBL/GenBank/DDBJ databases">
        <authorList>
            <person name="Varghese N."/>
            <person name="Submissions S."/>
        </authorList>
    </citation>
    <scope>NUCLEOTIDE SEQUENCE [LARGE SCALE GENOMIC DNA]</scope>
    <source>
        <strain evidence="3">DSM 16579</strain>
    </source>
</reference>
<keyword evidence="1" id="KW-1133">Transmembrane helix</keyword>
<dbReference type="Proteomes" id="UP000184517">
    <property type="component" value="Unassembled WGS sequence"/>
</dbReference>
<evidence type="ECO:0000313" key="2">
    <source>
        <dbReference type="EMBL" id="SHF00101.1"/>
    </source>
</evidence>
<evidence type="ECO:0000256" key="1">
    <source>
        <dbReference type="SAM" id="Phobius"/>
    </source>
</evidence>
<name>A0A1M4Y2X2_9GAMM</name>
<dbReference type="STRING" id="1122206.SAMN02745753_01110"/>
<proteinExistence type="predicted"/>
<dbReference type="EMBL" id="FQVF01000005">
    <property type="protein sequence ID" value="SHF00101.1"/>
    <property type="molecule type" value="Genomic_DNA"/>
</dbReference>
<feature type="transmembrane region" description="Helical" evidence="1">
    <location>
        <begin position="7"/>
        <end position="28"/>
    </location>
</feature>
<keyword evidence="3" id="KW-1185">Reference proteome</keyword>
<dbReference type="RefSeq" id="WP_072838743.1">
    <property type="nucleotide sequence ID" value="NZ_FQVF01000005.1"/>
</dbReference>
<dbReference type="OrthoDB" id="6107482at2"/>
<sequence>MQIKTSFFLLLLGNTCLYLDAAFAFVLAVTMDCLLVLLLNIPVAVILYGLGRLLSKRFYI</sequence>
<dbReference type="AlphaFoldDB" id="A0A1M4Y2X2"/>
<accession>A0A1M4Y2X2</accession>
<evidence type="ECO:0000313" key="3">
    <source>
        <dbReference type="Proteomes" id="UP000184517"/>
    </source>
</evidence>
<feature type="transmembrane region" description="Helical" evidence="1">
    <location>
        <begin position="34"/>
        <end position="54"/>
    </location>
</feature>
<protein>
    <submittedName>
        <fullName evidence="2">Uncharacterized protein</fullName>
    </submittedName>
</protein>
<organism evidence="2 3">
    <name type="scientific">Marinomonas polaris DSM 16579</name>
    <dbReference type="NCBI Taxonomy" id="1122206"/>
    <lineage>
        <taxon>Bacteria</taxon>
        <taxon>Pseudomonadati</taxon>
        <taxon>Pseudomonadota</taxon>
        <taxon>Gammaproteobacteria</taxon>
        <taxon>Oceanospirillales</taxon>
        <taxon>Oceanospirillaceae</taxon>
        <taxon>Marinomonas</taxon>
    </lineage>
</organism>
<keyword evidence="1" id="KW-0472">Membrane</keyword>
<keyword evidence="1" id="KW-0812">Transmembrane</keyword>